<dbReference type="Gene3D" id="1.10.510.10">
    <property type="entry name" value="Transferase(Phosphotransferase) domain 1"/>
    <property type="match status" value="1"/>
</dbReference>
<comment type="similarity">
    <text evidence="8">Belongs to the protein kinase superfamily.</text>
</comment>
<dbReference type="Gene3D" id="3.30.200.20">
    <property type="entry name" value="Phosphorylase Kinase, domain 1"/>
    <property type="match status" value="1"/>
</dbReference>
<evidence type="ECO:0000256" key="7">
    <source>
        <dbReference type="PROSITE-ProRule" id="PRU10141"/>
    </source>
</evidence>
<dbReference type="InterPro" id="IPR008271">
    <property type="entry name" value="Ser/Thr_kinase_AS"/>
</dbReference>
<evidence type="ECO:0000313" key="10">
    <source>
        <dbReference type="EMBL" id="KAG9463619.1"/>
    </source>
</evidence>
<evidence type="ECO:0000256" key="8">
    <source>
        <dbReference type="RuleBase" id="RU000304"/>
    </source>
</evidence>
<evidence type="ECO:0000256" key="2">
    <source>
        <dbReference type="ARBA" id="ARBA00022553"/>
    </source>
</evidence>
<keyword evidence="1 8" id="KW-0723">Serine/threonine-protein kinase</keyword>
<dbReference type="GO" id="GO:0005524">
    <property type="term" value="F:ATP binding"/>
    <property type="evidence" value="ECO:0007669"/>
    <property type="project" value="UniProtKB-UniRule"/>
</dbReference>
<dbReference type="PROSITE" id="PS00107">
    <property type="entry name" value="PROTEIN_KINASE_ATP"/>
    <property type="match status" value="1"/>
</dbReference>
<feature type="binding site" evidence="7">
    <location>
        <position position="53"/>
    </location>
    <ligand>
        <name>ATP</name>
        <dbReference type="ChEBI" id="CHEBI:30616"/>
    </ligand>
</feature>
<evidence type="ECO:0000256" key="5">
    <source>
        <dbReference type="ARBA" id="ARBA00022777"/>
    </source>
</evidence>
<keyword evidence="6 7" id="KW-0067">ATP-binding</keyword>
<comment type="caution">
    <text evidence="10">The sequence shown here is derived from an EMBL/GenBank/DDBJ whole genome shotgun (WGS) entry which is preliminary data.</text>
</comment>
<dbReference type="EMBL" id="WNTK01006351">
    <property type="protein sequence ID" value="KAG9463619.1"/>
    <property type="molecule type" value="Genomic_DNA"/>
</dbReference>
<dbReference type="SMART" id="SM00220">
    <property type="entry name" value="S_TKc"/>
    <property type="match status" value="1"/>
</dbReference>
<name>A0A8J6B5M9_ELECQ</name>
<evidence type="ECO:0000256" key="3">
    <source>
        <dbReference type="ARBA" id="ARBA00022679"/>
    </source>
</evidence>
<evidence type="ECO:0000256" key="4">
    <source>
        <dbReference type="ARBA" id="ARBA00022741"/>
    </source>
</evidence>
<dbReference type="SUPFAM" id="SSF56112">
    <property type="entry name" value="Protein kinase-like (PK-like)"/>
    <property type="match status" value="1"/>
</dbReference>
<dbReference type="PANTHER" id="PTHR24351">
    <property type="entry name" value="RIBOSOMAL PROTEIN S6 KINASE"/>
    <property type="match status" value="1"/>
</dbReference>
<evidence type="ECO:0000313" key="11">
    <source>
        <dbReference type="Proteomes" id="UP000770717"/>
    </source>
</evidence>
<dbReference type="Proteomes" id="UP000770717">
    <property type="component" value="Unassembled WGS sequence"/>
</dbReference>
<proteinExistence type="inferred from homology"/>
<evidence type="ECO:0000256" key="6">
    <source>
        <dbReference type="ARBA" id="ARBA00022840"/>
    </source>
</evidence>
<keyword evidence="11" id="KW-1185">Reference proteome</keyword>
<dbReference type="OrthoDB" id="9908642at2759"/>
<dbReference type="InterPro" id="IPR000719">
    <property type="entry name" value="Prot_kinase_dom"/>
</dbReference>
<dbReference type="InterPro" id="IPR017441">
    <property type="entry name" value="Protein_kinase_ATP_BS"/>
</dbReference>
<reference evidence="10" key="1">
    <citation type="thesis" date="2020" institute="ProQuest LLC" country="789 East Eisenhower Parkway, Ann Arbor, MI, USA">
        <title>Comparative Genomics and Chromosome Evolution.</title>
        <authorList>
            <person name="Mudd A.B."/>
        </authorList>
    </citation>
    <scope>NUCLEOTIDE SEQUENCE</scope>
    <source>
        <strain evidence="10">HN-11 Male</strain>
        <tissue evidence="10">Kidney and liver</tissue>
    </source>
</reference>
<accession>A0A8J6B5M9</accession>
<dbReference type="InterPro" id="IPR011009">
    <property type="entry name" value="Kinase-like_dom_sf"/>
</dbReference>
<dbReference type="AlphaFoldDB" id="A0A8J6B5M9"/>
<feature type="domain" description="Protein kinase" evidence="9">
    <location>
        <begin position="24"/>
        <end position="275"/>
    </location>
</feature>
<evidence type="ECO:0000259" key="9">
    <source>
        <dbReference type="PROSITE" id="PS50011"/>
    </source>
</evidence>
<dbReference type="PROSITE" id="PS00108">
    <property type="entry name" value="PROTEIN_KINASE_ST"/>
    <property type="match status" value="1"/>
</dbReference>
<organism evidence="10 11">
    <name type="scientific">Eleutherodactylus coqui</name>
    <name type="common">Puerto Rican coqui</name>
    <dbReference type="NCBI Taxonomy" id="57060"/>
    <lineage>
        <taxon>Eukaryota</taxon>
        <taxon>Metazoa</taxon>
        <taxon>Chordata</taxon>
        <taxon>Craniata</taxon>
        <taxon>Vertebrata</taxon>
        <taxon>Euteleostomi</taxon>
        <taxon>Amphibia</taxon>
        <taxon>Batrachia</taxon>
        <taxon>Anura</taxon>
        <taxon>Neobatrachia</taxon>
        <taxon>Hyloidea</taxon>
        <taxon>Eleutherodactylidae</taxon>
        <taxon>Eleutherodactylinae</taxon>
        <taxon>Eleutherodactylus</taxon>
        <taxon>Eleutherodactylus</taxon>
    </lineage>
</organism>
<sequence>MCLDEPDQSDEERSGTVPLSLESFTFHQTLGVGAFGKVFLARDLIRKECVAIKASTKRNLTWTRSNYIERHVLKLSHESPYLIHGLAAFHTLNCVYFVMELANGGNLDHFIFNNFPLDTTTIKFITAEVICGTEFLHKKYIIHRDLKPENILLTADGHVKITDFGIAVVVSANKKTKFRCRGTPGYAAPEMVMDKEHGRGVDYFAIGVILYKLCTSTRPFPGYRISDIQHAVIHHTPRYPRSLNRVTRNILKGLMCKNQFKRLGVKGDVRKHPFFDGTNWEDVEARRVVPPAIMIADSVDLNINRTLDYAERPNRRITVDPKIFKRFSFVCPEWSRHYHPVIIKTTA</sequence>
<dbReference type="PROSITE" id="PS50011">
    <property type="entry name" value="PROTEIN_KINASE_DOM"/>
    <property type="match status" value="1"/>
</dbReference>
<keyword evidence="5" id="KW-0418">Kinase</keyword>
<gene>
    <name evidence="10" type="ORF">GDO78_021405</name>
</gene>
<keyword evidence="4 7" id="KW-0547">Nucleotide-binding</keyword>
<keyword evidence="3" id="KW-0808">Transferase</keyword>
<evidence type="ECO:0000256" key="1">
    <source>
        <dbReference type="ARBA" id="ARBA00022527"/>
    </source>
</evidence>
<dbReference type="GO" id="GO:0004674">
    <property type="term" value="F:protein serine/threonine kinase activity"/>
    <property type="evidence" value="ECO:0007669"/>
    <property type="project" value="UniProtKB-KW"/>
</dbReference>
<dbReference type="Pfam" id="PF00069">
    <property type="entry name" value="Pkinase"/>
    <property type="match status" value="1"/>
</dbReference>
<protein>
    <recommendedName>
        <fullName evidence="9">Protein kinase domain-containing protein</fullName>
    </recommendedName>
</protein>
<keyword evidence="2" id="KW-0597">Phosphoprotein</keyword>